<evidence type="ECO:0000313" key="2">
    <source>
        <dbReference type="EMBL" id="CAE6462576.1"/>
    </source>
</evidence>
<reference evidence="2" key="1">
    <citation type="submission" date="2021-01" db="EMBL/GenBank/DDBJ databases">
        <authorList>
            <person name="Kaushik A."/>
        </authorList>
    </citation>
    <scope>NUCLEOTIDE SEQUENCE</scope>
    <source>
        <strain evidence="2">AG1-1C</strain>
    </source>
</reference>
<dbReference type="InterPro" id="IPR015943">
    <property type="entry name" value="WD40/YVTN_repeat-like_dom_sf"/>
</dbReference>
<dbReference type="SUPFAM" id="SSF50978">
    <property type="entry name" value="WD40 repeat-like"/>
    <property type="match status" value="1"/>
</dbReference>
<protein>
    <submittedName>
        <fullName evidence="2">Uncharacterized protein</fullName>
    </submittedName>
</protein>
<dbReference type="InterPro" id="IPR036322">
    <property type="entry name" value="WD40_repeat_dom_sf"/>
</dbReference>
<evidence type="ECO:0000313" key="3">
    <source>
        <dbReference type="Proteomes" id="UP000663846"/>
    </source>
</evidence>
<organism evidence="2 3">
    <name type="scientific">Rhizoctonia solani</name>
    <dbReference type="NCBI Taxonomy" id="456999"/>
    <lineage>
        <taxon>Eukaryota</taxon>
        <taxon>Fungi</taxon>
        <taxon>Dikarya</taxon>
        <taxon>Basidiomycota</taxon>
        <taxon>Agaricomycotina</taxon>
        <taxon>Agaricomycetes</taxon>
        <taxon>Cantharellales</taxon>
        <taxon>Ceratobasidiaceae</taxon>
        <taxon>Rhizoctonia</taxon>
    </lineage>
</organism>
<name>A0A8H3BSM9_9AGAM</name>
<sequence>MSDYTIRIWSTQNGELISGPIKGYHDPFSPASFDPLLSLSFFPDGGRIATGSGSGNNVVRITDVRHENFKVHSVEHLDVQMANGVSPSLHTMKSSDSSSTIRDWSMKEEG</sequence>
<evidence type="ECO:0000256" key="1">
    <source>
        <dbReference type="SAM" id="MobiDB-lite"/>
    </source>
</evidence>
<dbReference type="Proteomes" id="UP000663846">
    <property type="component" value="Unassembled WGS sequence"/>
</dbReference>
<feature type="region of interest" description="Disordered" evidence="1">
    <location>
        <begin position="86"/>
        <end position="110"/>
    </location>
</feature>
<accession>A0A8H3BSM9</accession>
<comment type="caution">
    <text evidence="2">The sequence shown here is derived from an EMBL/GenBank/DDBJ whole genome shotgun (WGS) entry which is preliminary data.</text>
</comment>
<dbReference type="EMBL" id="CAJMWS010000772">
    <property type="protein sequence ID" value="CAE6462576.1"/>
    <property type="molecule type" value="Genomic_DNA"/>
</dbReference>
<proteinExistence type="predicted"/>
<gene>
    <name evidence="2" type="ORF">RDB_LOCUS161821</name>
</gene>
<dbReference type="AlphaFoldDB" id="A0A8H3BSM9"/>
<dbReference type="Gene3D" id="2.130.10.10">
    <property type="entry name" value="YVTN repeat-like/Quinoprotein amine dehydrogenase"/>
    <property type="match status" value="1"/>
</dbReference>